<protein>
    <submittedName>
        <fullName evidence="2">Uncharacterized protein</fullName>
    </submittedName>
</protein>
<keyword evidence="3" id="KW-1185">Reference proteome</keyword>
<dbReference type="Gramene" id="OGLUM03G16190.1">
    <property type="protein sequence ID" value="OGLUM03G16190.1"/>
    <property type="gene ID" value="OGLUM03G16190"/>
</dbReference>
<dbReference type="EnsemblPlants" id="OGLUM03G16190.1">
    <property type="protein sequence ID" value="OGLUM03G16190.1"/>
    <property type="gene ID" value="OGLUM03G16190"/>
</dbReference>
<feature type="region of interest" description="Disordered" evidence="1">
    <location>
        <begin position="56"/>
        <end position="76"/>
    </location>
</feature>
<sequence>MECRKSRGCCSPMNIKSKAKVGIDQSKDKNSPNGEMALTLAPLKAKQEDGKKAFLVGSSEVPGPGPGSSDPISLFGRGGCQEVPGLGAGSSGSCYVSNG</sequence>
<dbReference type="AlphaFoldDB" id="A0A0D9Z6Q7"/>
<evidence type="ECO:0000313" key="2">
    <source>
        <dbReference type="EnsemblPlants" id="OGLUM03G16190.1"/>
    </source>
</evidence>
<organism evidence="2">
    <name type="scientific">Oryza glumipatula</name>
    <dbReference type="NCBI Taxonomy" id="40148"/>
    <lineage>
        <taxon>Eukaryota</taxon>
        <taxon>Viridiplantae</taxon>
        <taxon>Streptophyta</taxon>
        <taxon>Embryophyta</taxon>
        <taxon>Tracheophyta</taxon>
        <taxon>Spermatophyta</taxon>
        <taxon>Magnoliopsida</taxon>
        <taxon>Liliopsida</taxon>
        <taxon>Poales</taxon>
        <taxon>Poaceae</taxon>
        <taxon>BOP clade</taxon>
        <taxon>Oryzoideae</taxon>
        <taxon>Oryzeae</taxon>
        <taxon>Oryzinae</taxon>
        <taxon>Oryza</taxon>
    </lineage>
</organism>
<proteinExistence type="predicted"/>
<dbReference type="Proteomes" id="UP000026961">
    <property type="component" value="Chromosome 3"/>
</dbReference>
<accession>A0A0D9Z6Q7</accession>
<name>A0A0D9Z6Q7_9ORYZ</name>
<evidence type="ECO:0000256" key="1">
    <source>
        <dbReference type="SAM" id="MobiDB-lite"/>
    </source>
</evidence>
<dbReference type="HOGENOM" id="CLU_2324176_0_0_1"/>
<evidence type="ECO:0000313" key="3">
    <source>
        <dbReference type="Proteomes" id="UP000026961"/>
    </source>
</evidence>
<reference evidence="2" key="1">
    <citation type="submission" date="2015-04" db="UniProtKB">
        <authorList>
            <consortium name="EnsemblPlants"/>
        </authorList>
    </citation>
    <scope>IDENTIFICATION</scope>
</reference>
<reference evidence="2" key="2">
    <citation type="submission" date="2018-05" db="EMBL/GenBank/DDBJ databases">
        <title>OgluRS3 (Oryza glumaepatula Reference Sequence Version 3).</title>
        <authorList>
            <person name="Zhang J."/>
            <person name="Kudrna D."/>
            <person name="Lee S."/>
            <person name="Talag J."/>
            <person name="Welchert J."/>
            <person name="Wing R.A."/>
        </authorList>
    </citation>
    <scope>NUCLEOTIDE SEQUENCE [LARGE SCALE GENOMIC DNA]</scope>
</reference>
<feature type="compositionally biased region" description="Low complexity" evidence="1">
    <location>
        <begin position="57"/>
        <end position="71"/>
    </location>
</feature>